<dbReference type="AlphaFoldDB" id="A0A8X6U8P2"/>
<evidence type="ECO:0000313" key="2">
    <source>
        <dbReference type="EMBL" id="GFU03984.1"/>
    </source>
</evidence>
<protein>
    <submittedName>
        <fullName evidence="2">Uncharacterized protein</fullName>
    </submittedName>
</protein>
<organism evidence="2 3">
    <name type="scientific">Nephila pilipes</name>
    <name type="common">Giant wood spider</name>
    <name type="synonym">Nephila maculata</name>
    <dbReference type="NCBI Taxonomy" id="299642"/>
    <lineage>
        <taxon>Eukaryota</taxon>
        <taxon>Metazoa</taxon>
        <taxon>Ecdysozoa</taxon>
        <taxon>Arthropoda</taxon>
        <taxon>Chelicerata</taxon>
        <taxon>Arachnida</taxon>
        <taxon>Araneae</taxon>
        <taxon>Araneomorphae</taxon>
        <taxon>Entelegynae</taxon>
        <taxon>Araneoidea</taxon>
        <taxon>Nephilidae</taxon>
        <taxon>Nephila</taxon>
    </lineage>
</organism>
<evidence type="ECO:0000313" key="3">
    <source>
        <dbReference type="Proteomes" id="UP000887013"/>
    </source>
</evidence>
<gene>
    <name evidence="2" type="ORF">NPIL_2301</name>
    <name evidence="1" type="ORF">NPIL_291571</name>
</gene>
<dbReference type="Proteomes" id="UP000887013">
    <property type="component" value="Unassembled WGS sequence"/>
</dbReference>
<evidence type="ECO:0000313" key="1">
    <source>
        <dbReference type="EMBL" id="GFT38935.1"/>
    </source>
</evidence>
<dbReference type="EMBL" id="BMAW01027782">
    <property type="protein sequence ID" value="GFU03984.1"/>
    <property type="molecule type" value="Genomic_DNA"/>
</dbReference>
<dbReference type="EMBL" id="BMAW01014441">
    <property type="protein sequence ID" value="GFT38935.1"/>
    <property type="molecule type" value="Genomic_DNA"/>
</dbReference>
<proteinExistence type="predicted"/>
<reference evidence="2" key="1">
    <citation type="submission" date="2020-08" db="EMBL/GenBank/DDBJ databases">
        <title>Multicomponent nature underlies the extraordinary mechanical properties of spider dragline silk.</title>
        <authorList>
            <person name="Kono N."/>
            <person name="Nakamura H."/>
            <person name="Mori M."/>
            <person name="Yoshida Y."/>
            <person name="Ohtoshi R."/>
            <person name="Malay A.D."/>
            <person name="Moran D.A.P."/>
            <person name="Tomita M."/>
            <person name="Numata K."/>
            <person name="Arakawa K."/>
        </authorList>
    </citation>
    <scope>NUCLEOTIDE SEQUENCE</scope>
</reference>
<comment type="caution">
    <text evidence="2">The sequence shown here is derived from an EMBL/GenBank/DDBJ whole genome shotgun (WGS) entry which is preliminary data.</text>
</comment>
<keyword evidence="3" id="KW-1185">Reference proteome</keyword>
<name>A0A8X6U8P2_NEPPI</name>
<sequence length="103" mass="11609">MRSILPRVPHFDQTIRCIRMRGHSLQAAPLFFGTSTTSYCSSYSPILRNLSGTLYHSPRGLDMTADTKGEPLHPLQKVIVWAEDRCLWAKGPLLACFYQSLLA</sequence>
<accession>A0A8X6U8P2</accession>